<proteinExistence type="predicted"/>
<evidence type="ECO:0000259" key="1">
    <source>
        <dbReference type="Pfam" id="PF13910"/>
    </source>
</evidence>
<reference evidence="2" key="2">
    <citation type="journal article" date="2022" name="Syst. Appl. Microbiol.">
        <title>Physiological and genomic characterisation of Luteimonas fraxinea sp. nov., a bacterial species associated with trees tolerant to ash dieback.</title>
        <authorList>
            <person name="Ulrich K."/>
            <person name="Becker R."/>
            <person name="Behrendt U."/>
            <person name="Kube M."/>
            <person name="Schneck V."/>
            <person name="Ulrich A."/>
        </authorList>
    </citation>
    <scope>NUCLEOTIDE SEQUENCE</scope>
    <source>
        <strain evidence="2">A1P009</strain>
    </source>
</reference>
<dbReference type="Pfam" id="PF13910">
    <property type="entry name" value="DUF4209"/>
    <property type="match status" value="1"/>
</dbReference>
<dbReference type="Proteomes" id="UP001430360">
    <property type="component" value="Unassembled WGS sequence"/>
</dbReference>
<evidence type="ECO:0000313" key="2">
    <source>
        <dbReference type="EMBL" id="MCD9098042.1"/>
    </source>
</evidence>
<accession>A0ABS8UGS7</accession>
<dbReference type="RefSeq" id="WP_232137203.1">
    <property type="nucleotide sequence ID" value="NZ_CP089507.1"/>
</dbReference>
<dbReference type="EMBL" id="JAJQKU010000004">
    <property type="protein sequence ID" value="MCD9098042.1"/>
    <property type="molecule type" value="Genomic_DNA"/>
</dbReference>
<reference evidence="2" key="1">
    <citation type="submission" date="2021-12" db="EMBL/GenBank/DDBJ databases">
        <authorList>
            <person name="Ulrich A."/>
        </authorList>
    </citation>
    <scope>NUCLEOTIDE SEQUENCE</scope>
    <source>
        <strain evidence="2">A1P009</strain>
    </source>
</reference>
<organism evidence="2 3">
    <name type="scientific">Luteimonas fraxinea</name>
    <dbReference type="NCBI Taxonomy" id="2901869"/>
    <lineage>
        <taxon>Bacteria</taxon>
        <taxon>Pseudomonadati</taxon>
        <taxon>Pseudomonadota</taxon>
        <taxon>Gammaproteobacteria</taxon>
        <taxon>Lysobacterales</taxon>
        <taxon>Lysobacteraceae</taxon>
        <taxon>Luteimonas</taxon>
    </lineage>
</organism>
<gene>
    <name evidence="2" type="ORF">LTT95_13945</name>
</gene>
<protein>
    <submittedName>
        <fullName evidence="2">DUF4209 domain-containing protein</fullName>
    </submittedName>
</protein>
<evidence type="ECO:0000313" key="3">
    <source>
        <dbReference type="Proteomes" id="UP001430360"/>
    </source>
</evidence>
<feature type="domain" description="DUF4209" evidence="1">
    <location>
        <begin position="39"/>
        <end position="127"/>
    </location>
</feature>
<sequence length="170" mass="18678">MDASFVVPEAKGESVSRGLFFGFIEDWLGAAAHLLPGMEPIVRHLIKLAGGNTTVLDGNDVQRERTLNELLSMPEAEAFFVKNLIFELQSHLTDPAGFNLCNLYCHGLLSDQDAESAGMISLWWLIWRMVLFPWRDHPTLLALAQEGVDSGIDDLNPLAEVNNASVASDA</sequence>
<name>A0ABS8UGS7_9GAMM</name>
<comment type="caution">
    <text evidence="2">The sequence shown here is derived from an EMBL/GenBank/DDBJ whole genome shotgun (WGS) entry which is preliminary data.</text>
</comment>
<keyword evidence="3" id="KW-1185">Reference proteome</keyword>
<dbReference type="InterPro" id="IPR025209">
    <property type="entry name" value="DUF4209"/>
</dbReference>